<dbReference type="InterPro" id="IPR006104">
    <property type="entry name" value="Glyco_hydro_2_N"/>
</dbReference>
<dbReference type="InterPro" id="IPR023232">
    <property type="entry name" value="Glyco_hydro_2_AS"/>
</dbReference>
<dbReference type="SUPFAM" id="SSF74650">
    <property type="entry name" value="Galactose mutarotase-like"/>
    <property type="match status" value="1"/>
</dbReference>
<gene>
    <name evidence="8" type="ORF">EHS24_003741</name>
</gene>
<evidence type="ECO:0000256" key="4">
    <source>
        <dbReference type="ARBA" id="ARBA00022801"/>
    </source>
</evidence>
<dbReference type="InterPro" id="IPR023230">
    <property type="entry name" value="Glyco_hydro_2_CS"/>
</dbReference>
<dbReference type="Gene3D" id="3.20.20.80">
    <property type="entry name" value="Glycosidases"/>
    <property type="match status" value="1"/>
</dbReference>
<evidence type="ECO:0000256" key="5">
    <source>
        <dbReference type="ARBA" id="ARBA00023295"/>
    </source>
</evidence>
<dbReference type="AlphaFoldDB" id="A0A427XE62"/>
<evidence type="ECO:0000259" key="7">
    <source>
        <dbReference type="SMART" id="SM01038"/>
    </source>
</evidence>
<protein>
    <recommendedName>
        <fullName evidence="3">beta-galactosidase</fullName>
        <ecNumber evidence="3">3.2.1.23</ecNumber>
    </recommendedName>
    <alternativeName>
        <fullName evidence="6">Lactase</fullName>
    </alternativeName>
</protein>
<evidence type="ECO:0000256" key="2">
    <source>
        <dbReference type="ARBA" id="ARBA00007401"/>
    </source>
</evidence>
<dbReference type="GO" id="GO:0009341">
    <property type="term" value="C:beta-galactosidase complex"/>
    <property type="evidence" value="ECO:0007669"/>
    <property type="project" value="InterPro"/>
</dbReference>
<dbReference type="Pfam" id="PF02929">
    <property type="entry name" value="Bgal_small_N"/>
    <property type="match status" value="1"/>
</dbReference>
<dbReference type="GO" id="GO:0005990">
    <property type="term" value="P:lactose catabolic process"/>
    <property type="evidence" value="ECO:0007669"/>
    <property type="project" value="TreeGrafter"/>
</dbReference>
<dbReference type="SUPFAM" id="SSF49303">
    <property type="entry name" value="beta-Galactosidase/glucuronidase domain"/>
    <property type="match status" value="2"/>
</dbReference>
<evidence type="ECO:0000256" key="6">
    <source>
        <dbReference type="ARBA" id="ARBA00032230"/>
    </source>
</evidence>
<dbReference type="InterPro" id="IPR006101">
    <property type="entry name" value="Glyco_hydro_2"/>
</dbReference>
<dbReference type="InterPro" id="IPR017853">
    <property type="entry name" value="GH"/>
</dbReference>
<dbReference type="PRINTS" id="PR00132">
    <property type="entry name" value="GLHYDRLASE2"/>
</dbReference>
<dbReference type="InterPro" id="IPR036156">
    <property type="entry name" value="Beta-gal/glucu_dom_sf"/>
</dbReference>
<dbReference type="GeneID" id="39588284"/>
<dbReference type="Gene3D" id="2.70.98.10">
    <property type="match status" value="1"/>
</dbReference>
<proteinExistence type="inferred from homology"/>
<dbReference type="InterPro" id="IPR004199">
    <property type="entry name" value="B-gal_small/dom_5"/>
</dbReference>
<dbReference type="Gene3D" id="2.60.40.10">
    <property type="entry name" value="Immunoglobulins"/>
    <property type="match status" value="2"/>
</dbReference>
<evidence type="ECO:0000313" key="9">
    <source>
        <dbReference type="Proteomes" id="UP000279236"/>
    </source>
</evidence>
<comment type="caution">
    <text evidence="8">The sequence shown here is derived from an EMBL/GenBank/DDBJ whole genome shotgun (WGS) entry which is preliminary data.</text>
</comment>
<dbReference type="RefSeq" id="XP_028472259.1">
    <property type="nucleotide sequence ID" value="XM_028619390.1"/>
</dbReference>
<dbReference type="EMBL" id="RSCE01000018">
    <property type="protein sequence ID" value="RSH77112.1"/>
    <property type="molecule type" value="Genomic_DNA"/>
</dbReference>
<reference evidence="8 9" key="1">
    <citation type="submission" date="2018-11" db="EMBL/GenBank/DDBJ databases">
        <title>Genome sequence of Apiotrichum porosum DSM 27194.</title>
        <authorList>
            <person name="Aliyu H."/>
            <person name="Gorte O."/>
            <person name="Ochsenreither K."/>
        </authorList>
    </citation>
    <scope>NUCLEOTIDE SEQUENCE [LARGE SCALE GENOMIC DNA]</scope>
    <source>
        <strain evidence="8 9">DSM 27194</strain>
    </source>
</reference>
<dbReference type="PROSITE" id="PS00608">
    <property type="entry name" value="GLYCOSYL_HYDROL_F2_2"/>
    <property type="match status" value="1"/>
</dbReference>
<keyword evidence="9" id="KW-1185">Reference proteome</keyword>
<dbReference type="GO" id="GO:0004565">
    <property type="term" value="F:beta-galactosidase activity"/>
    <property type="evidence" value="ECO:0007669"/>
    <property type="project" value="UniProtKB-EC"/>
</dbReference>
<feature type="domain" description="Beta galactosidase small chain/" evidence="7">
    <location>
        <begin position="711"/>
        <end position="982"/>
    </location>
</feature>
<dbReference type="InterPro" id="IPR013783">
    <property type="entry name" value="Ig-like_fold"/>
</dbReference>
<dbReference type="GO" id="GO:0030246">
    <property type="term" value="F:carbohydrate binding"/>
    <property type="evidence" value="ECO:0007669"/>
    <property type="project" value="InterPro"/>
</dbReference>
<keyword evidence="4" id="KW-0378">Hydrolase</keyword>
<dbReference type="Proteomes" id="UP000279236">
    <property type="component" value="Unassembled WGS sequence"/>
</dbReference>
<dbReference type="SMART" id="SM01038">
    <property type="entry name" value="Bgal_small_N"/>
    <property type="match status" value="1"/>
</dbReference>
<dbReference type="InterPro" id="IPR014718">
    <property type="entry name" value="GH-type_carb-bd"/>
</dbReference>
<organism evidence="8 9">
    <name type="scientific">Apiotrichum porosum</name>
    <dbReference type="NCBI Taxonomy" id="105984"/>
    <lineage>
        <taxon>Eukaryota</taxon>
        <taxon>Fungi</taxon>
        <taxon>Dikarya</taxon>
        <taxon>Basidiomycota</taxon>
        <taxon>Agaricomycotina</taxon>
        <taxon>Tremellomycetes</taxon>
        <taxon>Trichosporonales</taxon>
        <taxon>Trichosporonaceae</taxon>
        <taxon>Apiotrichum</taxon>
    </lineage>
</organism>
<dbReference type="InterPro" id="IPR050347">
    <property type="entry name" value="Bact_Beta-galactosidase"/>
</dbReference>
<dbReference type="PANTHER" id="PTHR46323">
    <property type="entry name" value="BETA-GALACTOSIDASE"/>
    <property type="match status" value="1"/>
</dbReference>
<dbReference type="EC" id="3.2.1.23" evidence="3"/>
<comment type="catalytic activity">
    <reaction evidence="1">
        <text>Hydrolysis of terminal non-reducing beta-D-galactose residues in beta-D-galactosides.</text>
        <dbReference type="EC" id="3.2.1.23"/>
    </reaction>
</comment>
<dbReference type="Pfam" id="PF02836">
    <property type="entry name" value="Glyco_hydro_2_C"/>
    <property type="match status" value="1"/>
</dbReference>
<dbReference type="SUPFAM" id="SSF51445">
    <property type="entry name" value="(Trans)glycosidases"/>
    <property type="match status" value="1"/>
</dbReference>
<dbReference type="Pfam" id="PF02837">
    <property type="entry name" value="Glyco_hydro_2_N"/>
    <property type="match status" value="1"/>
</dbReference>
<dbReference type="SUPFAM" id="SSF49785">
    <property type="entry name" value="Galactose-binding domain-like"/>
    <property type="match status" value="1"/>
</dbReference>
<evidence type="ECO:0000313" key="8">
    <source>
        <dbReference type="EMBL" id="RSH77112.1"/>
    </source>
</evidence>
<dbReference type="OrthoDB" id="408320at2759"/>
<dbReference type="PROSITE" id="PS00719">
    <property type="entry name" value="GLYCOSYL_HYDROL_F2_1"/>
    <property type="match status" value="1"/>
</dbReference>
<dbReference type="Gene3D" id="2.60.120.260">
    <property type="entry name" value="Galactose-binding domain-like"/>
    <property type="match status" value="1"/>
</dbReference>
<dbReference type="InterPro" id="IPR008979">
    <property type="entry name" value="Galactose-bd-like_sf"/>
</dbReference>
<dbReference type="InterPro" id="IPR011013">
    <property type="entry name" value="Gal_mutarotase_sf_dom"/>
</dbReference>
<dbReference type="InterPro" id="IPR006103">
    <property type="entry name" value="Glyco_hydro_2_cat"/>
</dbReference>
<accession>A0A427XE62</accession>
<dbReference type="InterPro" id="IPR032312">
    <property type="entry name" value="LacZ_4"/>
</dbReference>
<keyword evidence="5" id="KW-0326">Glycosidase</keyword>
<evidence type="ECO:0000256" key="1">
    <source>
        <dbReference type="ARBA" id="ARBA00001412"/>
    </source>
</evidence>
<dbReference type="STRING" id="105984.A0A427XE62"/>
<evidence type="ECO:0000256" key="3">
    <source>
        <dbReference type="ARBA" id="ARBA00012756"/>
    </source>
</evidence>
<sequence>MPSVSTVFHPREHESYTPWSGALPPRAFTHSSAQRKSLNGDWRFRLSPTADGSVAFAEDVYQEEGSWGDIPVPSHWALQGHSFPWYTNLAYPFPVNAPFVPDVNPTGDYITTFERPAWQDGKAILRFEGVESWFKVWLNGVPLGWSTGSRLPTEFDATPFLREGANKLAVRVVQWSAGSYLEDQDQWYLAGLFRDVTLVHRPALSINDFFVHASYDHVEGTGSFKVDSEAEGARVTVPELGIDIAVGEEVTVPVAPWSAEIPRLYDGELAVPNGERIPLRVGFRTVKMEDGLLKVNGRRILFNGVNRHEWHPDTGRTVDLETMKKDVLLMKTHNINAVRTSHYPPHPDFLALCDQYGLWVVDEGDYENPSETAEWTEAMLNRTERMVERDKNHPSIIIWSLGNEAGMAHPGGCDNIAAMSQWIRKRDPSRAIHYEGDWTCRDTDMFTHMYTWYSKVEEIGKGTEAFEAWGYPIVQAKDLEKDDHDRLKAARDNKPFILIEYGHAMGNGPGGMREYQDLFEKYPRLQGGFVWEWIDHGIAKKDKNGTRYYGYGGDFGEPSRPGDTHGVCDGLIFPDRNPSPGLIEYKNIITPVVITGEDGKITVRSKYAFADTAHLAFRWRLERDGVLVKQGTLDVPPVAAGKSTTVSLPNVEFPAGGEVFWTVTASLAADTNWAKAGHEIAWGQVRAADPPTANGYHEGVSPVINVDGSITLGPATFTARGQLVSLGDMPVEGGQLDVWRAPTDNDSGGEISATWPEIAKVTRDAWKHAGLNAMEHRLDQITVSDSSIEVVTRVAACLLDRGLATVYTYTADGTGLRVHVAVTPEGSWDDLPLPRLGVQYAFPASLAHVKWFGCGPGEAYPDTRAGARVGAFENTIDGLQTPYVMPQDNGTRMDVRSAELASDAGEGLRIDGSPVFHLTARRWTHADLEAAKHTVDLVPRDKVWVNVDHAVNGIGSASCGPMAQEQYRVSLVEGHTVEFAFALRPL</sequence>
<comment type="similarity">
    <text evidence="2">Belongs to the glycosyl hydrolase 2 family.</text>
</comment>
<dbReference type="PANTHER" id="PTHR46323:SF2">
    <property type="entry name" value="BETA-GALACTOSIDASE"/>
    <property type="match status" value="1"/>
</dbReference>
<name>A0A427XE62_9TREE</name>
<dbReference type="Pfam" id="PF16353">
    <property type="entry name" value="LacZ_4"/>
    <property type="match status" value="1"/>
</dbReference>